<reference evidence="8" key="1">
    <citation type="journal article" date="2021" name="Genome Biol. Evol.">
        <title>The assembled and annotated genome of the fairy-ring fungus Marasmius oreades.</title>
        <authorList>
            <person name="Hiltunen M."/>
            <person name="Ament-Velasquez S.L."/>
            <person name="Johannesson H."/>
        </authorList>
    </citation>
    <scope>NUCLEOTIDE SEQUENCE</scope>
    <source>
        <strain evidence="8">03SP1</strain>
    </source>
</reference>
<feature type="transmembrane region" description="Helical" evidence="6">
    <location>
        <begin position="349"/>
        <end position="367"/>
    </location>
</feature>
<feature type="transmembrane region" description="Helical" evidence="6">
    <location>
        <begin position="21"/>
        <end position="42"/>
    </location>
</feature>
<dbReference type="Proteomes" id="UP001049176">
    <property type="component" value="Chromosome 7"/>
</dbReference>
<dbReference type="GO" id="GO:0016020">
    <property type="term" value="C:membrane"/>
    <property type="evidence" value="ECO:0007669"/>
    <property type="project" value="UniProtKB-SubCell"/>
</dbReference>
<dbReference type="InterPro" id="IPR036259">
    <property type="entry name" value="MFS_trans_sf"/>
</dbReference>
<evidence type="ECO:0000256" key="1">
    <source>
        <dbReference type="ARBA" id="ARBA00004141"/>
    </source>
</evidence>
<dbReference type="GeneID" id="66080843"/>
<feature type="transmembrane region" description="Helical" evidence="6">
    <location>
        <begin position="93"/>
        <end position="111"/>
    </location>
</feature>
<dbReference type="PANTHER" id="PTHR23504">
    <property type="entry name" value="MAJOR FACILITATOR SUPERFAMILY DOMAIN-CONTAINING PROTEIN 10"/>
    <property type="match status" value="1"/>
</dbReference>
<feature type="domain" description="Major facilitator superfamily (MFS) profile" evidence="7">
    <location>
        <begin position="20"/>
        <end position="485"/>
    </location>
</feature>
<name>A0A9P7RVH4_9AGAR</name>
<evidence type="ECO:0000256" key="4">
    <source>
        <dbReference type="ARBA" id="ARBA00022989"/>
    </source>
</evidence>
<accession>A0A9P7RVH4</accession>
<dbReference type="AlphaFoldDB" id="A0A9P7RVH4"/>
<dbReference type="SUPFAM" id="SSF103473">
    <property type="entry name" value="MFS general substrate transporter"/>
    <property type="match status" value="1"/>
</dbReference>
<evidence type="ECO:0000256" key="2">
    <source>
        <dbReference type="ARBA" id="ARBA00022448"/>
    </source>
</evidence>
<dbReference type="RefSeq" id="XP_043006630.1">
    <property type="nucleotide sequence ID" value="XM_043156818.1"/>
</dbReference>
<evidence type="ECO:0000256" key="6">
    <source>
        <dbReference type="SAM" id="Phobius"/>
    </source>
</evidence>
<evidence type="ECO:0000313" key="9">
    <source>
        <dbReference type="Proteomes" id="UP001049176"/>
    </source>
</evidence>
<dbReference type="Pfam" id="PF07690">
    <property type="entry name" value="MFS_1"/>
    <property type="match status" value="1"/>
</dbReference>
<evidence type="ECO:0000259" key="7">
    <source>
        <dbReference type="PROSITE" id="PS50850"/>
    </source>
</evidence>
<organism evidence="8 9">
    <name type="scientific">Marasmius oreades</name>
    <name type="common">fairy-ring Marasmius</name>
    <dbReference type="NCBI Taxonomy" id="181124"/>
    <lineage>
        <taxon>Eukaryota</taxon>
        <taxon>Fungi</taxon>
        <taxon>Dikarya</taxon>
        <taxon>Basidiomycota</taxon>
        <taxon>Agaricomycotina</taxon>
        <taxon>Agaricomycetes</taxon>
        <taxon>Agaricomycetidae</taxon>
        <taxon>Agaricales</taxon>
        <taxon>Marasmiineae</taxon>
        <taxon>Marasmiaceae</taxon>
        <taxon>Marasmius</taxon>
    </lineage>
</organism>
<evidence type="ECO:0000256" key="5">
    <source>
        <dbReference type="ARBA" id="ARBA00023136"/>
    </source>
</evidence>
<sequence length="488" mass="53493">MTVAKHENGRPRTTPLPKLQTALALLISHAEPVTATVIYPFIPAFVRRTGITNGDEKKTGHYAGIIESLFFISECLCVFHWGRASDRLGRRPILLIGPLGLAIATFGFGLSTSFWQLVVFRCIQGVFNGNIGVVKTLLAEITDDTNLPDALTLLQLMWNVGVTIGPAMGGLLTDPAKRWPRIFGNEFFREYPYFLACAGPAFLAFATFVICFFFLNETLRDYSDKEHKTDPSECDPLLPRPREIARTHHHDPVLPVLPPPNEPSPTLHEIIIPNVPLQRSLTCHAFYSFTNMSYTVLVPLIYSTSIPNGGLGLSPYKIGAILGVEGVCVAVFPVFGWKPMLNRIGLKNTFILSYSFHIVRIGMLMLARMAVATTGTVDWMVWMLIAAQISSSMFSSVAYNTTATLILKSTPPNALGAVNGIQQMISSGLKGLAPTVASSLFAVSLALDWKVTGGEGGICRYMADLIQLVVITAGVWYSLKLPNYKLIQ</sequence>
<dbReference type="PRINTS" id="PR01035">
    <property type="entry name" value="TCRTETA"/>
</dbReference>
<protein>
    <recommendedName>
        <fullName evidence="7">Major facilitator superfamily (MFS) profile domain-containing protein</fullName>
    </recommendedName>
</protein>
<feature type="transmembrane region" description="Helical" evidence="6">
    <location>
        <begin position="62"/>
        <end position="81"/>
    </location>
</feature>
<keyword evidence="2" id="KW-0813">Transport</keyword>
<dbReference type="EMBL" id="CM032187">
    <property type="protein sequence ID" value="KAG7090160.1"/>
    <property type="molecule type" value="Genomic_DNA"/>
</dbReference>
<proteinExistence type="predicted"/>
<keyword evidence="3 6" id="KW-0812">Transmembrane</keyword>
<feature type="transmembrane region" description="Helical" evidence="6">
    <location>
        <begin position="153"/>
        <end position="172"/>
    </location>
</feature>
<dbReference type="KEGG" id="more:E1B28_011768"/>
<comment type="subcellular location">
    <subcellularLocation>
        <location evidence="1">Membrane</location>
        <topology evidence="1">Multi-pass membrane protein</topology>
    </subcellularLocation>
</comment>
<dbReference type="PROSITE" id="PS50850">
    <property type="entry name" value="MFS"/>
    <property type="match status" value="1"/>
</dbReference>
<feature type="transmembrane region" description="Helical" evidence="6">
    <location>
        <begin position="379"/>
        <end position="399"/>
    </location>
</feature>
<dbReference type="OrthoDB" id="419616at2759"/>
<keyword evidence="9" id="KW-1185">Reference proteome</keyword>
<keyword evidence="5 6" id="KW-0472">Membrane</keyword>
<evidence type="ECO:0000256" key="3">
    <source>
        <dbReference type="ARBA" id="ARBA00022692"/>
    </source>
</evidence>
<dbReference type="InterPro" id="IPR011701">
    <property type="entry name" value="MFS"/>
</dbReference>
<dbReference type="Gene3D" id="1.20.1250.20">
    <property type="entry name" value="MFS general substrate transporter like domains"/>
    <property type="match status" value="1"/>
</dbReference>
<gene>
    <name evidence="8" type="ORF">E1B28_011768</name>
</gene>
<dbReference type="InterPro" id="IPR001958">
    <property type="entry name" value="Tet-R_TetA/multi-R_MdtG-like"/>
</dbReference>
<feature type="transmembrane region" description="Helical" evidence="6">
    <location>
        <begin position="193"/>
        <end position="215"/>
    </location>
</feature>
<dbReference type="GO" id="GO:0022857">
    <property type="term" value="F:transmembrane transporter activity"/>
    <property type="evidence" value="ECO:0007669"/>
    <property type="project" value="InterPro"/>
</dbReference>
<dbReference type="InterPro" id="IPR020846">
    <property type="entry name" value="MFS_dom"/>
</dbReference>
<feature type="transmembrane region" description="Helical" evidence="6">
    <location>
        <begin position="318"/>
        <end position="337"/>
    </location>
</feature>
<dbReference type="PANTHER" id="PTHR23504:SF15">
    <property type="entry name" value="MAJOR FACILITATOR SUPERFAMILY (MFS) PROFILE DOMAIN-CONTAINING PROTEIN"/>
    <property type="match status" value="1"/>
</dbReference>
<dbReference type="CDD" id="cd17330">
    <property type="entry name" value="MFS_SLC46_TetA_like"/>
    <property type="match status" value="1"/>
</dbReference>
<keyword evidence="4 6" id="KW-1133">Transmembrane helix</keyword>
<evidence type="ECO:0000313" key="8">
    <source>
        <dbReference type="EMBL" id="KAG7090160.1"/>
    </source>
</evidence>
<comment type="caution">
    <text evidence="8">The sequence shown here is derived from an EMBL/GenBank/DDBJ whole genome shotgun (WGS) entry which is preliminary data.</text>
</comment>